<dbReference type="SUPFAM" id="SSF53448">
    <property type="entry name" value="Nucleotide-diphospho-sugar transferases"/>
    <property type="match status" value="1"/>
</dbReference>
<evidence type="ECO:0000256" key="4">
    <source>
        <dbReference type="ARBA" id="ARBA00022679"/>
    </source>
</evidence>
<evidence type="ECO:0000313" key="8">
    <source>
        <dbReference type="Proteomes" id="UP000324143"/>
    </source>
</evidence>
<keyword evidence="4 7" id="KW-0808">Transferase</keyword>
<dbReference type="Gene3D" id="3.90.550.10">
    <property type="entry name" value="Spore Coat Polysaccharide Biosynthesis Protein SpsA, Chain A"/>
    <property type="match status" value="1"/>
</dbReference>
<dbReference type="InterPro" id="IPR050256">
    <property type="entry name" value="Glycosyltransferase_2"/>
</dbReference>
<reference evidence="7" key="1">
    <citation type="submission" date="2019-08" db="EMBL/GenBank/DDBJ databases">
        <title>Genomic characterization of a novel candidate phylum (ARYD3) from a high temperature, high salinity tertiary oil reservoir in north central Oklahoma, USA.</title>
        <authorList>
            <person name="Youssef N.H."/>
            <person name="Yadav A."/>
            <person name="Elshahed M.S."/>
        </authorList>
    </citation>
    <scope>NUCLEOTIDE SEQUENCE [LARGE SCALE GENOMIC DNA]</scope>
    <source>
        <strain evidence="7">ARYD3</strain>
    </source>
</reference>
<evidence type="ECO:0000256" key="5">
    <source>
        <dbReference type="ARBA" id="ARBA00022842"/>
    </source>
</evidence>
<protein>
    <submittedName>
        <fullName evidence="7">Glucosyl-3-phosphoglycerate synthase</fullName>
        <ecNumber evidence="7">2.4.1.266</ecNumber>
    </submittedName>
</protein>
<keyword evidence="3 7" id="KW-0328">Glycosyltransferase</keyword>
<sequence length="322" mass="37056">MISNKILENTYHHLQFSDFKRLVELKQKQELKISMALPTLNEEKTIAKEVLIIKNELMDRFPLLDEIVVIDSGSEDNTRELAAEYGATVFSSEKILPRYGFYKGKGENLWKSLYVLKGDIIVWIDADIDNIHPKFVYGLVGALLMNPGLSYVKSFYERPITGKKSFQPSGGGRVTEIQTRPMFSAFYPELATVIQPLSGEYAGRREILENLSFSVGYGVETAHLIDIFENYGIDKIGQVDLDMRIHRNQSIQALSKMSFALLKTALRRLEKYGKLKLNKDMGKDHVSIEYREKKHHIKKTEIEQVERPPMVKIPEYCKKFNK</sequence>
<feature type="domain" description="Glycosyltransferase 2-like" evidence="6">
    <location>
        <begin position="36"/>
        <end position="209"/>
    </location>
</feature>
<dbReference type="InterPro" id="IPR001173">
    <property type="entry name" value="Glyco_trans_2-like"/>
</dbReference>
<evidence type="ECO:0000259" key="6">
    <source>
        <dbReference type="Pfam" id="PF00535"/>
    </source>
</evidence>
<dbReference type="PANTHER" id="PTHR48090">
    <property type="entry name" value="UNDECAPRENYL-PHOSPHATE 4-DEOXY-4-FORMAMIDO-L-ARABINOSE TRANSFERASE-RELATED"/>
    <property type="match status" value="1"/>
</dbReference>
<comment type="cofactor">
    <cofactor evidence="1">
        <name>Mg(2+)</name>
        <dbReference type="ChEBI" id="CHEBI:18420"/>
    </cofactor>
</comment>
<dbReference type="Pfam" id="PF00535">
    <property type="entry name" value="Glycos_transf_2"/>
    <property type="match status" value="1"/>
</dbReference>
<keyword evidence="5" id="KW-0460">Magnesium</keyword>
<dbReference type="EMBL" id="VSIX01000004">
    <property type="protein sequence ID" value="TYB32125.1"/>
    <property type="molecule type" value="Genomic_DNA"/>
</dbReference>
<dbReference type="EC" id="2.4.1.266" evidence="7"/>
<dbReference type="GO" id="GO:0016757">
    <property type="term" value="F:glycosyltransferase activity"/>
    <property type="evidence" value="ECO:0007669"/>
    <property type="project" value="UniProtKB-KW"/>
</dbReference>
<comment type="similarity">
    <text evidence="2">Belongs to the glycosyltransferase 2 family.</text>
</comment>
<dbReference type="NCBIfam" id="NF010496">
    <property type="entry name" value="PRK13915.1"/>
    <property type="match status" value="1"/>
</dbReference>
<keyword evidence="8" id="KW-1185">Reference proteome</keyword>
<gene>
    <name evidence="7" type="ORF">FXF47_00650</name>
</gene>
<evidence type="ECO:0000256" key="2">
    <source>
        <dbReference type="ARBA" id="ARBA00006739"/>
    </source>
</evidence>
<evidence type="ECO:0000256" key="3">
    <source>
        <dbReference type="ARBA" id="ARBA00022676"/>
    </source>
</evidence>
<proteinExistence type="inferred from homology"/>
<evidence type="ECO:0000256" key="1">
    <source>
        <dbReference type="ARBA" id="ARBA00001946"/>
    </source>
</evidence>
<accession>A0A5D0MJM1</accession>
<dbReference type="InterPro" id="IPR029044">
    <property type="entry name" value="Nucleotide-diphossugar_trans"/>
</dbReference>
<comment type="caution">
    <text evidence="7">The sequence shown here is derived from an EMBL/GenBank/DDBJ whole genome shotgun (WGS) entry which is preliminary data.</text>
</comment>
<name>A0A5D0MJM1_9BACT</name>
<evidence type="ECO:0000313" key="7">
    <source>
        <dbReference type="EMBL" id="TYB32125.1"/>
    </source>
</evidence>
<dbReference type="PANTHER" id="PTHR48090:SF10">
    <property type="entry name" value="GLUCOSYL-3-PHOSPHOGLYCERATE SYNTHASE"/>
    <property type="match status" value="1"/>
</dbReference>
<dbReference type="Proteomes" id="UP000324143">
    <property type="component" value="Unassembled WGS sequence"/>
</dbReference>
<organism evidence="7 8">
    <name type="scientific">Candidatus Mcinerneyibacterium aminivorans</name>
    <dbReference type="NCBI Taxonomy" id="2703815"/>
    <lineage>
        <taxon>Bacteria</taxon>
        <taxon>Candidatus Macinerneyibacteriota</taxon>
        <taxon>Candidatus Mcinerneyibacteria</taxon>
        <taxon>Candidatus Mcinerneyibacteriales</taxon>
        <taxon>Candidatus Mcinerneyibacteriaceae</taxon>
        <taxon>Candidatus Mcinerneyibacterium</taxon>
    </lineage>
</organism>
<dbReference type="AlphaFoldDB" id="A0A5D0MJM1"/>